<dbReference type="InterPro" id="IPR003591">
    <property type="entry name" value="Leu-rich_rpt_typical-subtyp"/>
</dbReference>
<dbReference type="SMART" id="SM00314">
    <property type="entry name" value="RA"/>
    <property type="match status" value="1"/>
</dbReference>
<dbReference type="EC" id="4.6.1.1" evidence="3"/>
<dbReference type="GO" id="GO:0005886">
    <property type="term" value="C:plasma membrane"/>
    <property type="evidence" value="ECO:0007669"/>
    <property type="project" value="EnsemblFungi"/>
</dbReference>
<dbReference type="CDD" id="cd17214">
    <property type="entry name" value="RA_CYR1_like"/>
    <property type="match status" value="1"/>
</dbReference>
<dbReference type="SUPFAM" id="SSF52058">
    <property type="entry name" value="L domain-like"/>
    <property type="match status" value="2"/>
</dbReference>
<evidence type="ECO:0000256" key="2">
    <source>
        <dbReference type="ARBA" id="ARBA00005381"/>
    </source>
</evidence>
<dbReference type="InterPro" id="IPR001054">
    <property type="entry name" value="A/G_cyclase"/>
</dbReference>
<feature type="compositionally biased region" description="Low complexity" evidence="13">
    <location>
        <begin position="14"/>
        <end position="37"/>
    </location>
</feature>
<dbReference type="SMART" id="SM00044">
    <property type="entry name" value="CYCc"/>
    <property type="match status" value="1"/>
</dbReference>
<dbReference type="SUPFAM" id="SSF81606">
    <property type="entry name" value="PP2C-like"/>
    <property type="match status" value="1"/>
</dbReference>
<evidence type="ECO:0000256" key="8">
    <source>
        <dbReference type="ARBA" id="ARBA00022842"/>
    </source>
</evidence>
<evidence type="ECO:0000256" key="11">
    <source>
        <dbReference type="ARBA" id="ARBA00032597"/>
    </source>
</evidence>
<dbReference type="FunFam" id="3.80.10.10:FF:000220">
    <property type="entry name" value="Adenylate cyclase AcyA"/>
    <property type="match status" value="1"/>
</dbReference>
<comment type="catalytic activity">
    <reaction evidence="1">
        <text>ATP = 3',5'-cyclic AMP + diphosphate</text>
        <dbReference type="Rhea" id="RHEA:15389"/>
        <dbReference type="ChEBI" id="CHEBI:30616"/>
        <dbReference type="ChEBI" id="CHEBI:33019"/>
        <dbReference type="ChEBI" id="CHEBI:58165"/>
        <dbReference type="EC" id="4.6.1.1"/>
    </reaction>
</comment>
<evidence type="ECO:0000256" key="5">
    <source>
        <dbReference type="ARBA" id="ARBA00022614"/>
    </source>
</evidence>
<dbReference type="GO" id="GO:0007188">
    <property type="term" value="P:adenylate cyclase-modulating G protein-coupled receptor signaling pathway"/>
    <property type="evidence" value="ECO:0007669"/>
    <property type="project" value="EnsemblFungi"/>
</dbReference>
<evidence type="ECO:0000256" key="12">
    <source>
        <dbReference type="ARBA" id="ARBA00032637"/>
    </source>
</evidence>
<dbReference type="InterPro" id="IPR050216">
    <property type="entry name" value="LRR_domain-containing"/>
</dbReference>
<evidence type="ECO:0000256" key="6">
    <source>
        <dbReference type="ARBA" id="ARBA00022723"/>
    </source>
</evidence>
<dbReference type="SMART" id="SM00365">
    <property type="entry name" value="LRR_SD22"/>
    <property type="match status" value="5"/>
</dbReference>
<keyword evidence="7" id="KW-0677">Repeat</keyword>
<feature type="compositionally biased region" description="Polar residues" evidence="13">
    <location>
        <begin position="39"/>
        <end position="51"/>
    </location>
</feature>
<dbReference type="PROSITE" id="PS51450">
    <property type="entry name" value="LRR"/>
    <property type="match status" value="4"/>
</dbReference>
<evidence type="ECO:0000256" key="4">
    <source>
        <dbReference type="ARBA" id="ARBA00021420"/>
    </source>
</evidence>
<dbReference type="GO" id="GO:0005739">
    <property type="term" value="C:mitochondrion"/>
    <property type="evidence" value="ECO:0007669"/>
    <property type="project" value="EnsemblFungi"/>
</dbReference>
<organism evidence="17 18">
    <name type="scientific">Hyphopichia burtonii NRRL Y-1933</name>
    <dbReference type="NCBI Taxonomy" id="984485"/>
    <lineage>
        <taxon>Eukaryota</taxon>
        <taxon>Fungi</taxon>
        <taxon>Dikarya</taxon>
        <taxon>Ascomycota</taxon>
        <taxon>Saccharomycotina</taxon>
        <taxon>Pichiomycetes</taxon>
        <taxon>Debaryomycetaceae</taxon>
        <taxon>Hyphopichia</taxon>
    </lineage>
</organism>
<evidence type="ECO:0000259" key="14">
    <source>
        <dbReference type="PROSITE" id="PS50125"/>
    </source>
</evidence>
<evidence type="ECO:0000256" key="13">
    <source>
        <dbReference type="SAM" id="MobiDB-lite"/>
    </source>
</evidence>
<name>A0A1E4RSR5_9ASCO</name>
<dbReference type="SMART" id="SM00364">
    <property type="entry name" value="LRR_BAC"/>
    <property type="match status" value="9"/>
</dbReference>
<keyword evidence="10" id="KW-0456">Lyase</keyword>
<dbReference type="PROSITE" id="PS50125">
    <property type="entry name" value="GUANYLATE_CYCLASE_2"/>
    <property type="match status" value="1"/>
</dbReference>
<dbReference type="Gene3D" id="3.60.40.10">
    <property type="entry name" value="PPM-type phosphatase domain"/>
    <property type="match status" value="1"/>
</dbReference>
<sequence>MSSTSSANLNNRVKGSSNTKPSSNPGSTSSTPGYPKPIGTTSAGASFTPHSSNKRQRSKHADDNIDLLSTRTHLPVLYGSRQRSHVANASSDAASHSKKGPNHIVRIFKEDNTFTTILCPLETTTADLLTIVQRKFFLESTSNYQITVYIGNCVKVLEPFEKPLKIQMGLLMLSGYVEKDNLKIIGREDLSFICKFVVENIMLRSLTHEEETILSKDYVDVNISSLNLKNIPIIFHQHTYEIERLVVSDNPSIYIPLDFIQSCNNLTSIVFAHNGCSRFPTNFLEARKLTHLDLEQNFLDELPSKFSHLKNLSHLKLNSNQLSTLPKSFGKLANLTVLNLSSNYFNHYPEAISELRNLKDLDLSYNDLSVIPPSIGKLSKLSKLNLCTNKLSKSLPSCFTNLVSLKRLDIRYNKISNVDVLGSLPNLEVTYASKNNISAFSDKMESLRLLHFDRNPITNLEFQNLLPLLTVLDLSKAKLTSIPAEFISKIPHIEKLVLDKNHLVNLPDELGNLNKLTSLSLFGNNLQVLPSTIGKLTSLQFLDLHSNNLQLLPDDIWNLKSLSVLNVSSNILTSFPKPPLSVAKRISSSANFRSLAMEKASRESHSPERSFSLSDSLLVLTLADNRLTDECFESISILVGLKSLNLSYNDILEIPEGALRRLTRLTELYLSGNELTNLPADDIENIKALKLLFLNNNKMVALPAELSKLVNLQHLDVGSNQLKYNISNWPYDWNWHWNQKLRYLNFSGNKRFEIKQSHIKNPDTGEDYDSLLVLKELKVLGLIDVTLTTTSVPDQNVDMRIRTTASELETIGYGVSDSMGMRDVVSSRDIFIQKFRGNENEVLICSFDGKSGAPHKSHRISHLAKSLLVPSFTNELNRLGSNEDVHDAIRRTFLTLNKEINSILASQKTNNYTPPSANPDLASLNLIDDAKAGCSVAIIYIKDKRLYTANIGDIEALLSKNNGDYTLLTQKHDPTNRPEFERIRASGGYVSGDGALDGILPVSRGVGFFQYLPHTHSGPDIKDIELTAADDMIILASKVFWDYVSYDLAVDILRQEKDDPMIAAQKLRDYAICYGATDKIAVMVITLGQQKSKKFGSNSLYHNLGRENDLFTNKKRRDRAIQPGDLALRRLEDEIEPPVGDLALVFTDIKNSTLLWDTYPVAMRSAIKLHNTIMRRQLRIVGGYEVKTEGDAFMVSFPSPTSALLWCFNVQHQLLTEDWPTEILETDQCCEVTDGKGNVIFRGLSVRMGVHWGSPVCELDMVTRRMDYFGPMVNRASRVSAIADGGQIAMSSDFCDEIKNLYEIHEKIEGGKTTISEAYQGNVLAGEIIEREIHSLEENGCSYFELGEKKLKGLETPELVTLVFPKKLEVRFEIFQQRLSKDEDIGSASRVVGALPVQSIYGLRTVSLKLENLCSSMSGGYHVNEGFQKNSSGIISEKINTDFKESDLISLFNHIVTRIENCVVILELRQRLNEANGHKGKIDFVGTKNIMAVLQEFSNIMNENASLKAAMESRKQSGYVEEL</sequence>
<evidence type="ECO:0000259" key="15">
    <source>
        <dbReference type="PROSITE" id="PS50200"/>
    </source>
</evidence>
<dbReference type="OrthoDB" id="2021138at2759"/>
<dbReference type="SMART" id="SM00332">
    <property type="entry name" value="PP2Cc"/>
    <property type="match status" value="1"/>
</dbReference>
<dbReference type="InterPro" id="IPR036457">
    <property type="entry name" value="PPM-type-like_dom_sf"/>
</dbReference>
<dbReference type="InterPro" id="IPR029787">
    <property type="entry name" value="Nucleotide_cyclase"/>
</dbReference>
<dbReference type="GO" id="GO:0005789">
    <property type="term" value="C:endoplasmic reticulum membrane"/>
    <property type="evidence" value="ECO:0007669"/>
    <property type="project" value="EnsemblFungi"/>
</dbReference>
<dbReference type="InterPro" id="IPR055414">
    <property type="entry name" value="LRR_R13L4/SHOC2-like"/>
</dbReference>
<comment type="similarity">
    <text evidence="2">Belongs to the adenylyl cyclase class-3 family.</text>
</comment>
<dbReference type="SMART" id="SM00369">
    <property type="entry name" value="LRR_TYP"/>
    <property type="match status" value="14"/>
</dbReference>
<reference evidence="18" key="1">
    <citation type="submission" date="2016-05" db="EMBL/GenBank/DDBJ databases">
        <title>Comparative genomics of biotechnologically important yeasts.</title>
        <authorList>
            <consortium name="DOE Joint Genome Institute"/>
            <person name="Riley R."/>
            <person name="Haridas S."/>
            <person name="Wolfe K.H."/>
            <person name="Lopes M.R."/>
            <person name="Hittinger C.T."/>
            <person name="Goker M."/>
            <person name="Salamov A."/>
            <person name="Wisecaver J."/>
            <person name="Long T.M."/>
            <person name="Aerts A.L."/>
            <person name="Barry K."/>
            <person name="Choi C."/>
            <person name="Clum A."/>
            <person name="Coughlan A.Y."/>
            <person name="Deshpande S."/>
            <person name="Douglass A.P."/>
            <person name="Hanson S.J."/>
            <person name="Klenk H.-P."/>
            <person name="Labutti K."/>
            <person name="Lapidus A."/>
            <person name="Lindquist E."/>
            <person name="Lipzen A."/>
            <person name="Meier-Kolthoff J.P."/>
            <person name="Ohm R.A."/>
            <person name="Otillar R.P."/>
            <person name="Pangilinan J."/>
            <person name="Peng Y."/>
            <person name="Rokas A."/>
            <person name="Rosa C.A."/>
            <person name="Scheuner C."/>
            <person name="Sibirny A.A."/>
            <person name="Slot J.C."/>
            <person name="Stielow J.B."/>
            <person name="Sun H."/>
            <person name="Kurtzman C.P."/>
            <person name="Blackwell M."/>
            <person name="Grigoriev I.V."/>
            <person name="Jeffries T.W."/>
        </authorList>
    </citation>
    <scope>NUCLEOTIDE SEQUENCE [LARGE SCALE GENOMIC DNA]</scope>
    <source>
        <strain evidence="18">NRRL Y-1933</strain>
    </source>
</reference>
<dbReference type="Pfam" id="PF23010">
    <property type="entry name" value="RA_3"/>
    <property type="match status" value="1"/>
</dbReference>
<dbReference type="SUPFAM" id="SSF55073">
    <property type="entry name" value="Nucleotide cyclase"/>
    <property type="match status" value="1"/>
</dbReference>
<feature type="domain" description="Ras-associating" evidence="15">
    <location>
        <begin position="101"/>
        <end position="191"/>
    </location>
</feature>
<dbReference type="InterPro" id="IPR055071">
    <property type="entry name" value="RA_PHLPP-like"/>
</dbReference>
<dbReference type="Proteomes" id="UP000095085">
    <property type="component" value="Unassembled WGS sequence"/>
</dbReference>
<evidence type="ECO:0000256" key="7">
    <source>
        <dbReference type="ARBA" id="ARBA00022737"/>
    </source>
</evidence>
<dbReference type="InterPro" id="IPR001611">
    <property type="entry name" value="Leu-rich_rpt"/>
</dbReference>
<dbReference type="Pfam" id="PF13855">
    <property type="entry name" value="LRR_8"/>
    <property type="match status" value="1"/>
</dbReference>
<dbReference type="PROSITE" id="PS50200">
    <property type="entry name" value="RA"/>
    <property type="match status" value="1"/>
</dbReference>
<feature type="region of interest" description="Disordered" evidence="13">
    <location>
        <begin position="1"/>
        <end position="66"/>
    </location>
</feature>
<keyword evidence="18" id="KW-1185">Reference proteome</keyword>
<dbReference type="STRING" id="984485.A0A1E4RSR5"/>
<gene>
    <name evidence="17" type="ORF">HYPBUDRAFT_100844</name>
</gene>
<feature type="compositionally biased region" description="Polar residues" evidence="13">
    <location>
        <begin position="1"/>
        <end position="13"/>
    </location>
</feature>
<dbReference type="InterPro" id="IPR032675">
    <property type="entry name" value="LRR_dom_sf"/>
</dbReference>
<keyword evidence="9" id="KW-0115">cAMP biosynthesis</keyword>
<dbReference type="Pfam" id="PF21187">
    <property type="entry name" value="CYAA_C"/>
    <property type="match status" value="1"/>
</dbReference>
<dbReference type="GO" id="GO:0006171">
    <property type="term" value="P:cAMP biosynthetic process"/>
    <property type="evidence" value="ECO:0007669"/>
    <property type="project" value="UniProtKB-KW"/>
</dbReference>
<dbReference type="GO" id="GO:0046872">
    <property type="term" value="F:metal ion binding"/>
    <property type="evidence" value="ECO:0007669"/>
    <property type="project" value="UniProtKB-KW"/>
</dbReference>
<evidence type="ECO:0000313" key="17">
    <source>
        <dbReference type="EMBL" id="ODV70317.1"/>
    </source>
</evidence>
<dbReference type="InterPro" id="IPR000159">
    <property type="entry name" value="RA_dom"/>
</dbReference>
<protein>
    <recommendedName>
        <fullName evidence="4">Adenylate cyclase</fullName>
        <ecNumber evidence="3">4.6.1.1</ecNumber>
    </recommendedName>
    <alternativeName>
        <fullName evidence="11">ATP pyrophosphate-lyase</fullName>
    </alternativeName>
    <alternativeName>
        <fullName evidence="12">Adenylyl cyclase</fullName>
    </alternativeName>
</protein>
<feature type="domain" description="PPM-type phosphatase" evidence="16">
    <location>
        <begin position="812"/>
        <end position="1087"/>
    </location>
</feature>
<dbReference type="Pfam" id="PF00481">
    <property type="entry name" value="PP2C"/>
    <property type="match status" value="1"/>
</dbReference>
<evidence type="ECO:0000256" key="9">
    <source>
        <dbReference type="ARBA" id="ARBA00022998"/>
    </source>
</evidence>
<dbReference type="PANTHER" id="PTHR48051">
    <property type="match status" value="1"/>
</dbReference>
<proteinExistence type="inferred from homology"/>
<evidence type="ECO:0000256" key="1">
    <source>
        <dbReference type="ARBA" id="ARBA00001593"/>
    </source>
</evidence>
<accession>A0A1E4RSR5</accession>
<dbReference type="GO" id="GO:0007265">
    <property type="term" value="P:Ras protein signal transduction"/>
    <property type="evidence" value="ECO:0007669"/>
    <property type="project" value="EnsemblFungi"/>
</dbReference>
<dbReference type="EMBL" id="KV454538">
    <property type="protein sequence ID" value="ODV70317.1"/>
    <property type="molecule type" value="Genomic_DNA"/>
</dbReference>
<dbReference type="Gene3D" id="3.80.10.10">
    <property type="entry name" value="Ribonuclease Inhibitor"/>
    <property type="match status" value="3"/>
</dbReference>
<dbReference type="PROSITE" id="PS51746">
    <property type="entry name" value="PPM_2"/>
    <property type="match status" value="1"/>
</dbReference>
<dbReference type="InterPro" id="IPR048580">
    <property type="entry name" value="CYAA_C"/>
</dbReference>
<dbReference type="PANTHER" id="PTHR48051:SF1">
    <property type="entry name" value="RAS SUPPRESSOR PROTEIN 1"/>
    <property type="match status" value="1"/>
</dbReference>
<dbReference type="CDD" id="cd00143">
    <property type="entry name" value="PP2Cc"/>
    <property type="match status" value="1"/>
</dbReference>
<evidence type="ECO:0000256" key="3">
    <source>
        <dbReference type="ARBA" id="ARBA00012201"/>
    </source>
</evidence>
<dbReference type="Pfam" id="PF00211">
    <property type="entry name" value="Guanylate_cyc"/>
    <property type="match status" value="1"/>
</dbReference>
<dbReference type="CDD" id="cd07302">
    <property type="entry name" value="CHD"/>
    <property type="match status" value="1"/>
</dbReference>
<evidence type="ECO:0000259" key="16">
    <source>
        <dbReference type="PROSITE" id="PS51746"/>
    </source>
</evidence>
<dbReference type="Pfam" id="PF23598">
    <property type="entry name" value="LRR_14"/>
    <property type="match status" value="2"/>
</dbReference>
<dbReference type="GeneID" id="30992627"/>
<dbReference type="Gene3D" id="3.30.70.1230">
    <property type="entry name" value="Nucleotide cyclase"/>
    <property type="match status" value="1"/>
</dbReference>
<feature type="domain" description="Guanylate cyclase" evidence="14">
    <location>
        <begin position="1143"/>
        <end position="1280"/>
    </location>
</feature>
<dbReference type="GO" id="GO:0004016">
    <property type="term" value="F:adenylate cyclase activity"/>
    <property type="evidence" value="ECO:0007669"/>
    <property type="project" value="UniProtKB-EC"/>
</dbReference>
<dbReference type="InterPro" id="IPR001932">
    <property type="entry name" value="PPM-type_phosphatase-like_dom"/>
</dbReference>
<evidence type="ECO:0000256" key="10">
    <source>
        <dbReference type="ARBA" id="ARBA00023239"/>
    </source>
</evidence>
<keyword evidence="8" id="KW-0460">Magnesium</keyword>
<dbReference type="RefSeq" id="XP_020079384.1">
    <property type="nucleotide sequence ID" value="XM_020218077.1"/>
</dbReference>
<dbReference type="GO" id="GO:0046579">
    <property type="term" value="P:positive regulation of Ras protein signal transduction"/>
    <property type="evidence" value="ECO:0007669"/>
    <property type="project" value="EnsemblFungi"/>
</dbReference>
<evidence type="ECO:0000313" key="18">
    <source>
        <dbReference type="Proteomes" id="UP000095085"/>
    </source>
</evidence>
<keyword evidence="5" id="KW-0433">Leucine-rich repeat</keyword>
<keyword evidence="6" id="KW-0479">Metal-binding</keyword>